<reference evidence="1 2" key="1">
    <citation type="submission" date="2023-12" db="EMBL/GenBank/DDBJ databases">
        <authorList>
            <person name="Easwaran N."/>
            <person name="Lazarus H.P.S."/>
        </authorList>
    </citation>
    <scope>NUCLEOTIDE SEQUENCE [LARGE SCALE GENOMIC DNA]</scope>
    <source>
        <strain evidence="1 2">VIT-2023</strain>
    </source>
</reference>
<protein>
    <submittedName>
        <fullName evidence="1">Uncharacterized protein</fullName>
    </submittedName>
</protein>
<comment type="caution">
    <text evidence="1">The sequence shown here is derived from an EMBL/GenBank/DDBJ whole genome shotgun (WGS) entry which is preliminary data.</text>
</comment>
<dbReference type="RefSeq" id="WP_336449595.1">
    <property type="nucleotide sequence ID" value="NZ_JBAWKY010000006.1"/>
</dbReference>
<keyword evidence="2" id="KW-1185">Reference proteome</keyword>
<proteinExistence type="predicted"/>
<dbReference type="Proteomes" id="UP001387110">
    <property type="component" value="Unassembled WGS sequence"/>
</dbReference>
<sequence length="229" mass="26804">MNLYQELSEGLLTIDLSGADEFIWFIDSYQNLKFGFRHRKDYSGLMAWIAPEYRNRARDKQGYFDIIGITGRYRNITHDALISRLLLNTTLEKCQSVWRGIWPTKAENPEEINLLAALAILMFEQEINFGNEVWQRHSRFSPNASNPNFRRPRDMLMGYITIAFTEGIERLDDFKNARGLLMPPDDEKVLTDYFHSLRNDERAEALMTGSTLKRFNQAIADKELNPHKY</sequence>
<name>A0ABU8ELD1_9BACL</name>
<dbReference type="EMBL" id="JBAWKY010000006">
    <property type="protein sequence ID" value="MEI4463730.1"/>
    <property type="molecule type" value="Genomic_DNA"/>
</dbReference>
<gene>
    <name evidence="1" type="ORF">SZL87_14990</name>
</gene>
<evidence type="ECO:0000313" key="2">
    <source>
        <dbReference type="Proteomes" id="UP001387110"/>
    </source>
</evidence>
<organism evidence="1 2">
    <name type="scientific">Exiguobacterium indicum</name>
    <dbReference type="NCBI Taxonomy" id="296995"/>
    <lineage>
        <taxon>Bacteria</taxon>
        <taxon>Bacillati</taxon>
        <taxon>Bacillota</taxon>
        <taxon>Bacilli</taxon>
        <taxon>Bacillales</taxon>
        <taxon>Bacillales Family XII. Incertae Sedis</taxon>
        <taxon>Exiguobacterium</taxon>
    </lineage>
</organism>
<evidence type="ECO:0000313" key="1">
    <source>
        <dbReference type="EMBL" id="MEI4463730.1"/>
    </source>
</evidence>
<accession>A0ABU8ELD1</accession>